<dbReference type="Pfam" id="PF02781">
    <property type="entry name" value="G6PD_C"/>
    <property type="match status" value="1"/>
</dbReference>
<dbReference type="NCBIfam" id="NF009492">
    <property type="entry name" value="PRK12853.1-3"/>
    <property type="match status" value="1"/>
</dbReference>
<dbReference type="InterPro" id="IPR022674">
    <property type="entry name" value="G6P_DH_NAD-bd"/>
</dbReference>
<accession>A0ABU0F1J2</accession>
<feature type="binding site" evidence="6">
    <location>
        <position position="164"/>
    </location>
    <ligand>
        <name>substrate</name>
    </ligand>
</feature>
<evidence type="ECO:0000313" key="10">
    <source>
        <dbReference type="EMBL" id="MDQ0381373.1"/>
    </source>
</evidence>
<evidence type="ECO:0000256" key="6">
    <source>
        <dbReference type="HAMAP-Rule" id="MF_00966"/>
    </source>
</evidence>
<feature type="domain" description="Glucose-6-phosphate dehydrogenase NAD-binding" evidence="8">
    <location>
        <begin position="6"/>
        <end position="173"/>
    </location>
</feature>
<evidence type="ECO:0000256" key="1">
    <source>
        <dbReference type="ARBA" id="ARBA00004937"/>
    </source>
</evidence>
<keyword evidence="2 6" id="KW-0313">Glucose metabolism</keyword>
<evidence type="ECO:0000256" key="3">
    <source>
        <dbReference type="ARBA" id="ARBA00022857"/>
    </source>
</evidence>
<dbReference type="HAMAP" id="MF_00966">
    <property type="entry name" value="G6PD"/>
    <property type="match status" value="1"/>
</dbReference>
<dbReference type="PANTHER" id="PTHR23429:SF0">
    <property type="entry name" value="GLUCOSE-6-PHOSPHATE 1-DEHYDROGENASE"/>
    <property type="match status" value="1"/>
</dbReference>
<name>A0ABU0F1J2_9PSEU</name>
<dbReference type="PANTHER" id="PTHR23429">
    <property type="entry name" value="GLUCOSE-6-PHOSPHATE 1-DEHYDROGENASE G6PD"/>
    <property type="match status" value="1"/>
</dbReference>
<dbReference type="SUPFAM" id="SSF55347">
    <property type="entry name" value="Glyceraldehyde-3-phosphate dehydrogenase-like, C-terminal domain"/>
    <property type="match status" value="1"/>
</dbReference>
<feature type="compositionally biased region" description="Low complexity" evidence="7">
    <location>
        <begin position="472"/>
        <end position="485"/>
    </location>
</feature>
<reference evidence="10 11" key="1">
    <citation type="submission" date="2023-07" db="EMBL/GenBank/DDBJ databases">
        <title>Sequencing the genomes of 1000 actinobacteria strains.</title>
        <authorList>
            <person name="Klenk H.-P."/>
        </authorList>
    </citation>
    <scope>NUCLEOTIDE SEQUENCE [LARGE SCALE GENOMIC DNA]</scope>
    <source>
        <strain evidence="10 11">DSM 45805</strain>
    </source>
</reference>
<feature type="binding site" evidence="6">
    <location>
        <begin position="84"/>
        <end position="85"/>
    </location>
    <ligand>
        <name>NADP(+)</name>
        <dbReference type="ChEBI" id="CHEBI:58349"/>
    </ligand>
</feature>
<dbReference type="PIRSF" id="PIRSF000110">
    <property type="entry name" value="G6PD"/>
    <property type="match status" value="1"/>
</dbReference>
<dbReference type="Gene3D" id="3.30.360.10">
    <property type="entry name" value="Dihydrodipicolinate Reductase, domain 2"/>
    <property type="match status" value="1"/>
</dbReference>
<comment type="catalytic activity">
    <reaction evidence="6">
        <text>D-glucose 6-phosphate + NADP(+) = 6-phospho-D-glucono-1,5-lactone + NADPH + H(+)</text>
        <dbReference type="Rhea" id="RHEA:15841"/>
        <dbReference type="ChEBI" id="CHEBI:15378"/>
        <dbReference type="ChEBI" id="CHEBI:57783"/>
        <dbReference type="ChEBI" id="CHEBI:57955"/>
        <dbReference type="ChEBI" id="CHEBI:58349"/>
        <dbReference type="ChEBI" id="CHEBI:61548"/>
        <dbReference type="EC" id="1.1.1.49"/>
    </reaction>
</comment>
<comment type="function">
    <text evidence="6">Catalyzes the oxidation of glucose 6-phosphate to 6-phosphogluconolactone.</text>
</comment>
<evidence type="ECO:0000256" key="7">
    <source>
        <dbReference type="SAM" id="MobiDB-lite"/>
    </source>
</evidence>
<keyword evidence="11" id="KW-1185">Reference proteome</keyword>
<dbReference type="Proteomes" id="UP001229651">
    <property type="component" value="Unassembled WGS sequence"/>
</dbReference>
<keyword evidence="3 6" id="KW-0521">NADP</keyword>
<evidence type="ECO:0000256" key="5">
    <source>
        <dbReference type="ARBA" id="ARBA00023277"/>
    </source>
</evidence>
<proteinExistence type="inferred from homology"/>
<evidence type="ECO:0000313" key="11">
    <source>
        <dbReference type="Proteomes" id="UP001229651"/>
    </source>
</evidence>
<feature type="binding site" evidence="6">
    <location>
        <position position="326"/>
    </location>
    <ligand>
        <name>substrate</name>
    </ligand>
</feature>
<feature type="binding site" evidence="6">
    <location>
        <position position="134"/>
    </location>
    <ligand>
        <name>NADP(+)</name>
        <dbReference type="ChEBI" id="CHEBI:58349"/>
    </ligand>
</feature>
<evidence type="ECO:0000259" key="9">
    <source>
        <dbReference type="Pfam" id="PF02781"/>
    </source>
</evidence>
<evidence type="ECO:0000256" key="2">
    <source>
        <dbReference type="ARBA" id="ARBA00022526"/>
    </source>
</evidence>
<feature type="region of interest" description="Disordered" evidence="7">
    <location>
        <begin position="440"/>
        <end position="485"/>
    </location>
</feature>
<evidence type="ECO:0000256" key="4">
    <source>
        <dbReference type="ARBA" id="ARBA00023002"/>
    </source>
</evidence>
<dbReference type="GO" id="GO:0004345">
    <property type="term" value="F:glucose-6-phosphate dehydrogenase activity"/>
    <property type="evidence" value="ECO:0007669"/>
    <property type="project" value="UniProtKB-EC"/>
</dbReference>
<comment type="pathway">
    <text evidence="1 6">Carbohydrate degradation; pentose phosphate pathway; D-ribulose 5-phosphate from D-glucose 6-phosphate (oxidative stage): step 1/3.</text>
</comment>
<protein>
    <recommendedName>
        <fullName evidence="6">Glucose-6-phosphate 1-dehydrogenase</fullName>
        <shortName evidence="6">G6PD</shortName>
        <ecNumber evidence="6">1.1.1.49</ecNumber>
    </recommendedName>
</protein>
<gene>
    <name evidence="6" type="primary">zwf</name>
    <name evidence="10" type="ORF">FB470_005367</name>
</gene>
<feature type="domain" description="Glucose-6-phosphate dehydrogenase C-terminal" evidence="9">
    <location>
        <begin position="177"/>
        <end position="453"/>
    </location>
</feature>
<dbReference type="PRINTS" id="PR00079">
    <property type="entry name" value="G6PDHDRGNASE"/>
</dbReference>
<dbReference type="EMBL" id="JAUSUT010000001">
    <property type="protein sequence ID" value="MDQ0381373.1"/>
    <property type="molecule type" value="Genomic_DNA"/>
</dbReference>
<comment type="caution">
    <text evidence="10">The sequence shown here is derived from an EMBL/GenBank/DDBJ whole genome shotgun (WGS) entry which is preliminary data.</text>
</comment>
<dbReference type="InterPro" id="IPR036291">
    <property type="entry name" value="NAD(P)-bd_dom_sf"/>
</dbReference>
<feature type="binding site" evidence="6">
    <location>
        <position position="202"/>
    </location>
    <ligand>
        <name>substrate</name>
    </ligand>
</feature>
<comment type="similarity">
    <text evidence="6">Belongs to the glucose-6-phosphate dehydrogenase family.</text>
</comment>
<dbReference type="RefSeq" id="WP_306995998.1">
    <property type="nucleotide sequence ID" value="NZ_JAUSUT010000001.1"/>
</dbReference>
<feature type="active site" description="Proton acceptor" evidence="6">
    <location>
        <position position="226"/>
    </location>
</feature>
<comment type="caution">
    <text evidence="6">Lacks conserved residue(s) required for the propagation of feature annotation.</text>
</comment>
<keyword evidence="4 6" id="KW-0560">Oxidoreductase</keyword>
<dbReference type="SUPFAM" id="SSF51735">
    <property type="entry name" value="NAD(P)-binding Rossmann-fold domains"/>
    <property type="match status" value="1"/>
</dbReference>
<feature type="binding site" evidence="6">
    <location>
        <position position="221"/>
    </location>
    <ligand>
        <name>substrate</name>
    </ligand>
</feature>
<dbReference type="Gene3D" id="3.40.50.720">
    <property type="entry name" value="NAD(P)-binding Rossmann-like Domain"/>
    <property type="match status" value="1"/>
</dbReference>
<sequence>MIERLVIFGATGDLTARYLLPGLAALRAAGRLGDSFRLTGAGRQDWDTGEFREWATAQLDRHGTALPASAGRAVVASAAYHQADVTDPADVAAVVAGDGPVAAYLALPPAVFPAAVSALHEADLPPGSRIVLEKPFGEDLDSALELNRLLADLVPEQAVFRVDHFLAMTTVQNVLGTRLANRMLEPVWNAAHIAEVDIVWDESLALEGRAGYYDRAGALKDMVQNHLLQLLCLVAMEPPISLGERDLRDRKLDVLRSVRPLTGADVARRTRRARYTAGRLGGRDVPAYTGESGVDPARGTETFAEVELELDNWRWAGTRFRLRTGKALRRDRKEVAVHFRGVPHLPLGLSGEARPNVLRFGLDPETLSLDLTGIGASAHTLAPLMLTARIDPPELPAYARLLLDVLDGNATLSIRGDEAEEAWRVLTPVLSAWSAGLVPLEEYPAGSDGPRERTSQPTPTREGRTDGTRSTAAAEPAAAPGQPPG</sequence>
<dbReference type="Pfam" id="PF00479">
    <property type="entry name" value="G6PD_N"/>
    <property type="match status" value="1"/>
</dbReference>
<dbReference type="EC" id="1.1.1.49" evidence="6"/>
<keyword evidence="5 6" id="KW-0119">Carbohydrate metabolism</keyword>
<organism evidence="10 11">
    <name type="scientific">Amycolatopsis thermophila</name>
    <dbReference type="NCBI Taxonomy" id="206084"/>
    <lineage>
        <taxon>Bacteria</taxon>
        <taxon>Bacillati</taxon>
        <taxon>Actinomycetota</taxon>
        <taxon>Actinomycetes</taxon>
        <taxon>Pseudonocardiales</taxon>
        <taxon>Pseudonocardiaceae</taxon>
        <taxon>Amycolatopsis</taxon>
    </lineage>
</organism>
<dbReference type="InterPro" id="IPR001282">
    <property type="entry name" value="G6P_DH"/>
</dbReference>
<evidence type="ECO:0000259" key="8">
    <source>
        <dbReference type="Pfam" id="PF00479"/>
    </source>
</evidence>
<dbReference type="InterPro" id="IPR022675">
    <property type="entry name" value="G6P_DH_C"/>
</dbReference>
<feature type="binding site" evidence="6">
    <location>
        <position position="43"/>
    </location>
    <ligand>
        <name>NADP(+)</name>
        <dbReference type="ChEBI" id="CHEBI:58349"/>
    </ligand>
</feature>